<dbReference type="InterPro" id="IPR015896">
    <property type="entry name" value="4pyrrol_synth_GluRdtase_dimer"/>
</dbReference>
<dbReference type="InterPro" id="IPR006151">
    <property type="entry name" value="Shikm_DH/Glu-tRNA_Rdtase"/>
</dbReference>
<dbReference type="NCBIfam" id="NF000750">
    <property type="entry name" value="PRK00045.3-4"/>
    <property type="match status" value="1"/>
</dbReference>
<keyword evidence="6 8" id="KW-0627">Porphyrin biosynthesis</keyword>
<dbReference type="Pfam" id="PF01488">
    <property type="entry name" value="Shikimate_DH"/>
    <property type="match status" value="1"/>
</dbReference>
<evidence type="ECO:0000313" key="13">
    <source>
        <dbReference type="EMBL" id="GAA3729044.1"/>
    </source>
</evidence>
<keyword evidence="5 8" id="KW-0560">Oxidoreductase</keyword>
<feature type="active site" description="Nucleophile" evidence="8">
    <location>
        <position position="46"/>
    </location>
</feature>
<dbReference type="InterPro" id="IPR000343">
    <property type="entry name" value="4pyrrol_synth_GluRdtase"/>
</dbReference>
<dbReference type="SUPFAM" id="SSF69742">
    <property type="entry name" value="Glutamyl tRNA-reductase catalytic, N-terminal domain"/>
    <property type="match status" value="1"/>
</dbReference>
<name>A0ABP7F619_9MICO</name>
<feature type="domain" description="Glutamyl-tRNA reductase N-terminal" evidence="12">
    <location>
        <begin position="5"/>
        <end position="147"/>
    </location>
</feature>
<dbReference type="Gene3D" id="3.40.50.720">
    <property type="entry name" value="NAD(P)-binding Rossmann-like Domain"/>
    <property type="match status" value="1"/>
</dbReference>
<evidence type="ECO:0000256" key="4">
    <source>
        <dbReference type="ARBA" id="ARBA00022857"/>
    </source>
</evidence>
<comment type="catalytic activity">
    <reaction evidence="7 8 9">
        <text>(S)-4-amino-5-oxopentanoate + tRNA(Glu) + NADP(+) = L-glutamyl-tRNA(Glu) + NADPH + H(+)</text>
        <dbReference type="Rhea" id="RHEA:12344"/>
        <dbReference type="Rhea" id="RHEA-COMP:9663"/>
        <dbReference type="Rhea" id="RHEA-COMP:9680"/>
        <dbReference type="ChEBI" id="CHEBI:15378"/>
        <dbReference type="ChEBI" id="CHEBI:57501"/>
        <dbReference type="ChEBI" id="CHEBI:57783"/>
        <dbReference type="ChEBI" id="CHEBI:58349"/>
        <dbReference type="ChEBI" id="CHEBI:78442"/>
        <dbReference type="ChEBI" id="CHEBI:78520"/>
        <dbReference type="EC" id="1.2.1.70"/>
    </reaction>
</comment>
<sequence>MLLCVSVSHRNAEFEYLEQLAGSASAALSGLGGRSDVDGAIVLSTCNRFEVYLDSELRDAIPIIAETAGVDARALREHASVFHGEDAARHLFSVASGLESVVVGEEEISGQVGRALSAARSSGAASSSLERLFQAAAKTSRGVKTRTELSTAGRSLVRLALDLAASRFADWSDLTVLLVGTGRYAATTVAALRERGASRIVVFSVTGRETSFAVSHGLRAAGDLRTELAAADLVVTCTSHEGYVVAAEDLEGTHRTLVIDLGLPRNVDPNVTTVDGVDLLDLETISLHAPLAELSSTQDAREIVGSAASAFAAGAAIAPAVVALREHVLAVLAAELERRPASSETEAALRHFAGVLLHGPSVRARELAVEGRSDDVALALDALFDIRLEDAPAEADPQAECA</sequence>
<evidence type="ECO:0000256" key="9">
    <source>
        <dbReference type="RuleBase" id="RU000584"/>
    </source>
</evidence>
<evidence type="ECO:0000256" key="7">
    <source>
        <dbReference type="ARBA" id="ARBA00047464"/>
    </source>
</evidence>
<evidence type="ECO:0000259" key="12">
    <source>
        <dbReference type="Pfam" id="PF05201"/>
    </source>
</evidence>
<feature type="binding site" evidence="8">
    <location>
        <begin position="45"/>
        <end position="48"/>
    </location>
    <ligand>
        <name>substrate</name>
    </ligand>
</feature>
<dbReference type="PANTHER" id="PTHR43013:SF1">
    <property type="entry name" value="GLUTAMYL-TRNA REDUCTASE"/>
    <property type="match status" value="1"/>
</dbReference>
<dbReference type="PIRSF" id="PIRSF000445">
    <property type="entry name" value="4pyrrol_synth_GluRdtase"/>
    <property type="match status" value="1"/>
</dbReference>
<feature type="binding site" evidence="8">
    <location>
        <begin position="180"/>
        <end position="185"/>
    </location>
    <ligand>
        <name>NADP(+)</name>
        <dbReference type="ChEBI" id="CHEBI:58349"/>
    </ligand>
</feature>
<dbReference type="PANTHER" id="PTHR43013">
    <property type="entry name" value="GLUTAMYL-TRNA REDUCTASE"/>
    <property type="match status" value="1"/>
</dbReference>
<feature type="binding site" evidence="8">
    <location>
        <begin position="105"/>
        <end position="107"/>
    </location>
    <ligand>
        <name>substrate</name>
    </ligand>
</feature>
<dbReference type="Gene3D" id="3.30.460.30">
    <property type="entry name" value="Glutamyl-tRNA reductase, N-terminal domain"/>
    <property type="match status" value="1"/>
</dbReference>
<evidence type="ECO:0000313" key="14">
    <source>
        <dbReference type="Proteomes" id="UP001501004"/>
    </source>
</evidence>
<evidence type="ECO:0000256" key="1">
    <source>
        <dbReference type="ARBA" id="ARBA00005059"/>
    </source>
</evidence>
<evidence type="ECO:0000256" key="8">
    <source>
        <dbReference type="HAMAP-Rule" id="MF_00087"/>
    </source>
</evidence>
<organism evidence="13 14">
    <name type="scientific">Leifsonella bigeumensis</name>
    <dbReference type="NCBI Taxonomy" id="433643"/>
    <lineage>
        <taxon>Bacteria</taxon>
        <taxon>Bacillati</taxon>
        <taxon>Actinomycetota</taxon>
        <taxon>Actinomycetes</taxon>
        <taxon>Micrococcales</taxon>
        <taxon>Microbacteriaceae</taxon>
        <taxon>Leifsonella</taxon>
    </lineage>
</organism>
<feature type="binding site" evidence="8">
    <location>
        <position position="111"/>
    </location>
    <ligand>
        <name>substrate</name>
    </ligand>
</feature>
<comment type="miscellaneous">
    <text evidence="8">During catalysis, the active site Cys acts as a nucleophile attacking the alpha-carbonyl group of tRNA-bound glutamate with the formation of a thioester intermediate between enzyme and glutamate, and the concomitant release of tRNA(Glu). The thioester intermediate is finally reduced by direct hydride transfer from NADPH, to form the product GSA.</text>
</comment>
<dbReference type="Proteomes" id="UP001501004">
    <property type="component" value="Unassembled WGS sequence"/>
</dbReference>
<comment type="pathway">
    <text evidence="1 8 9">Porphyrin-containing compound metabolism; protoporphyrin-IX biosynthesis; 5-aminolevulinate from L-glutamyl-tRNA(Glu): step 1/2.</text>
</comment>
<accession>A0ABP7F619</accession>
<dbReference type="InterPro" id="IPR015895">
    <property type="entry name" value="4pyrrol_synth_GluRdtase_N"/>
</dbReference>
<gene>
    <name evidence="8" type="primary">hemA</name>
    <name evidence="13" type="ORF">GCM10022239_02210</name>
</gene>
<comment type="function">
    <text evidence="8">Catalyzes the NADPH-dependent reduction of glutamyl-tRNA(Glu) to glutamate 1-semialdehyde (GSA).</text>
</comment>
<evidence type="ECO:0000256" key="2">
    <source>
        <dbReference type="ARBA" id="ARBA00005916"/>
    </source>
</evidence>
<dbReference type="InterPro" id="IPR036343">
    <property type="entry name" value="GluRdtase_N_sf"/>
</dbReference>
<dbReference type="HAMAP" id="MF_00087">
    <property type="entry name" value="Glu_tRNA_reductase"/>
    <property type="match status" value="1"/>
</dbReference>
<feature type="site" description="Important for activity" evidence="8">
    <location>
        <position position="90"/>
    </location>
</feature>
<keyword evidence="14" id="KW-1185">Reference proteome</keyword>
<dbReference type="NCBIfam" id="TIGR01035">
    <property type="entry name" value="hemA"/>
    <property type="match status" value="1"/>
</dbReference>
<dbReference type="Pfam" id="PF00745">
    <property type="entry name" value="GlutR_dimer"/>
    <property type="match status" value="1"/>
</dbReference>
<dbReference type="InterPro" id="IPR036291">
    <property type="entry name" value="NAD(P)-bd_dom_sf"/>
</dbReference>
<comment type="subunit">
    <text evidence="8">Homodimer.</text>
</comment>
<evidence type="ECO:0000256" key="5">
    <source>
        <dbReference type="ARBA" id="ARBA00023002"/>
    </source>
</evidence>
<evidence type="ECO:0000256" key="6">
    <source>
        <dbReference type="ARBA" id="ARBA00023244"/>
    </source>
</evidence>
<feature type="binding site" evidence="8">
    <location>
        <position position="100"/>
    </location>
    <ligand>
        <name>substrate</name>
    </ligand>
</feature>
<evidence type="ECO:0000259" key="10">
    <source>
        <dbReference type="Pfam" id="PF00745"/>
    </source>
</evidence>
<comment type="domain">
    <text evidence="8">Possesses an unusual extended V-shaped dimeric structure with each monomer consisting of three distinct domains arranged along a curved 'spinal' alpha-helix. The N-terminal catalytic domain specifically recognizes the glutamate moiety of the substrate. The second domain is the NADPH-binding domain, and the third C-terminal domain is responsible for dimerization.</text>
</comment>
<reference evidence="14" key="1">
    <citation type="journal article" date="2019" name="Int. J. Syst. Evol. Microbiol.">
        <title>The Global Catalogue of Microorganisms (GCM) 10K type strain sequencing project: providing services to taxonomists for standard genome sequencing and annotation.</title>
        <authorList>
            <consortium name="The Broad Institute Genomics Platform"/>
            <consortium name="The Broad Institute Genome Sequencing Center for Infectious Disease"/>
            <person name="Wu L."/>
            <person name="Ma J."/>
        </authorList>
    </citation>
    <scope>NUCLEOTIDE SEQUENCE [LARGE SCALE GENOMIC DNA]</scope>
    <source>
        <strain evidence="14">JCM 16949</strain>
    </source>
</reference>
<dbReference type="SUPFAM" id="SSF51735">
    <property type="entry name" value="NAD(P)-binding Rossmann-fold domains"/>
    <property type="match status" value="1"/>
</dbReference>
<feature type="domain" description="Tetrapyrrole biosynthesis glutamyl-tRNA reductase dimerisation" evidence="10">
    <location>
        <begin position="301"/>
        <end position="386"/>
    </location>
</feature>
<proteinExistence type="inferred from homology"/>
<dbReference type="EC" id="1.2.1.70" evidence="3 8"/>
<dbReference type="RefSeq" id="WP_344752859.1">
    <property type="nucleotide sequence ID" value="NZ_BAABAE010000001.1"/>
</dbReference>
<feature type="domain" description="Quinate/shikimate 5-dehydrogenase/glutamyl-tRNA reductase" evidence="11">
    <location>
        <begin position="162"/>
        <end position="284"/>
    </location>
</feature>
<comment type="similarity">
    <text evidence="2 8 9">Belongs to the glutamyl-tRNA reductase family.</text>
</comment>
<dbReference type="Pfam" id="PF05201">
    <property type="entry name" value="GlutR_N"/>
    <property type="match status" value="1"/>
</dbReference>
<evidence type="ECO:0000259" key="11">
    <source>
        <dbReference type="Pfam" id="PF01488"/>
    </source>
</evidence>
<dbReference type="EMBL" id="BAABAE010000001">
    <property type="protein sequence ID" value="GAA3729044.1"/>
    <property type="molecule type" value="Genomic_DNA"/>
</dbReference>
<protein>
    <recommendedName>
        <fullName evidence="3 8">Glutamyl-tRNA reductase</fullName>
        <shortName evidence="8">GluTR</shortName>
        <ecNumber evidence="3 8">1.2.1.70</ecNumber>
    </recommendedName>
</protein>
<comment type="caution">
    <text evidence="13">The sequence shown here is derived from an EMBL/GenBank/DDBJ whole genome shotgun (WGS) entry which is preliminary data.</text>
</comment>
<evidence type="ECO:0000256" key="3">
    <source>
        <dbReference type="ARBA" id="ARBA00012970"/>
    </source>
</evidence>
<keyword evidence="4 8" id="KW-0521">NADP</keyword>